<proteinExistence type="predicted"/>
<dbReference type="PANTHER" id="PTHR33133">
    <property type="entry name" value="OS08G0107100 PROTEIN-RELATED"/>
    <property type="match status" value="1"/>
</dbReference>
<evidence type="ECO:0000313" key="2">
    <source>
        <dbReference type="EMBL" id="KAJ6987597.1"/>
    </source>
</evidence>
<organism evidence="2 3">
    <name type="scientific">Populus alba x Populus x berolinensis</name>
    <dbReference type="NCBI Taxonomy" id="444605"/>
    <lineage>
        <taxon>Eukaryota</taxon>
        <taxon>Viridiplantae</taxon>
        <taxon>Streptophyta</taxon>
        <taxon>Embryophyta</taxon>
        <taxon>Tracheophyta</taxon>
        <taxon>Spermatophyta</taxon>
        <taxon>Magnoliopsida</taxon>
        <taxon>eudicotyledons</taxon>
        <taxon>Gunneridae</taxon>
        <taxon>Pentapetalae</taxon>
        <taxon>rosids</taxon>
        <taxon>fabids</taxon>
        <taxon>Malpighiales</taxon>
        <taxon>Salicaceae</taxon>
        <taxon>Saliceae</taxon>
        <taxon>Populus</taxon>
    </lineage>
</organism>
<dbReference type="InterPro" id="IPR004127">
    <property type="entry name" value="Prefoldin_subunit_alpha"/>
</dbReference>
<sequence>MEVSSGVSPRMSLHQLQKEGSEETHFQNFELGSFDYNDSRNLQFYSTSALEILRETARILRCNSWSFMTIAALLICPVSAILLSNVLVDQSIVKRLSTRLLLVAKSSGLPLRPLIKQLCHRFAEMAVSSATCFPLFITLSLLSRAAVVYSVDCTYSRKDVDGSKFLAMISKIWRRIVSTYLWSCMVIVGCLTLFFVLLVAVCSTFLVLGFWPELNLYAAMIVGLVFSVIFANAIIVCNIAVVISVLVDVSGPQALLRSSVLIRGQTQVGLLIFLGSTIGMAFIEGLFEHRVKTLSYGDGSSRIWEGPLLVIMYSFVVLIDLMMSAVFYYSCRSHGMEASDGECLCGSAWKELNAHHRIRSKNPKQLPKIPQLFVSEKIHKFEEFVDGHLKPQLVRAIAERDKVFEQQKIFSDLRRNIENLEKNSVTNLRTLVNLGSEVYMQADVPDTQSIFVDVGLGFHVEFTWTEALNFIALREEKIARQIEEYTRLISSIKARIKLVCEGIRELLQLPAEKALPQRY</sequence>
<dbReference type="Pfam" id="PF02996">
    <property type="entry name" value="Prefoldin"/>
    <property type="match status" value="1"/>
</dbReference>
<gene>
    <name evidence="2" type="ORF">NC653_020757</name>
</gene>
<keyword evidence="1" id="KW-0812">Transmembrane</keyword>
<feature type="transmembrane region" description="Helical" evidence="1">
    <location>
        <begin position="268"/>
        <end position="287"/>
    </location>
</feature>
<dbReference type="Proteomes" id="UP001164929">
    <property type="component" value="Chromosome 8"/>
</dbReference>
<dbReference type="SUPFAM" id="SSF46579">
    <property type="entry name" value="Prefoldin"/>
    <property type="match status" value="1"/>
</dbReference>
<feature type="transmembrane region" description="Helical" evidence="1">
    <location>
        <begin position="65"/>
        <end position="88"/>
    </location>
</feature>
<reference evidence="2" key="1">
    <citation type="journal article" date="2023" name="Mol. Ecol. Resour.">
        <title>Chromosome-level genome assembly of a triploid poplar Populus alba 'Berolinensis'.</title>
        <authorList>
            <person name="Chen S."/>
            <person name="Yu Y."/>
            <person name="Wang X."/>
            <person name="Wang S."/>
            <person name="Zhang T."/>
            <person name="Zhou Y."/>
            <person name="He R."/>
            <person name="Meng N."/>
            <person name="Wang Y."/>
            <person name="Liu W."/>
            <person name="Liu Z."/>
            <person name="Liu J."/>
            <person name="Guo Q."/>
            <person name="Huang H."/>
            <person name="Sederoff R.R."/>
            <person name="Wang G."/>
            <person name="Qu G."/>
            <person name="Chen S."/>
        </authorList>
    </citation>
    <scope>NUCLEOTIDE SEQUENCE</scope>
    <source>
        <strain evidence="2">SC-2020</strain>
    </source>
</reference>
<keyword evidence="3" id="KW-1185">Reference proteome</keyword>
<evidence type="ECO:0000256" key="1">
    <source>
        <dbReference type="SAM" id="Phobius"/>
    </source>
</evidence>
<dbReference type="InterPro" id="IPR009053">
    <property type="entry name" value="Prefoldin"/>
</dbReference>
<dbReference type="FunFam" id="1.10.287.370:FF:000010">
    <property type="entry name" value="Protein UXT like"/>
    <property type="match status" value="1"/>
</dbReference>
<feature type="transmembrane region" description="Helical" evidence="1">
    <location>
        <begin position="217"/>
        <end position="247"/>
    </location>
</feature>
<dbReference type="PANTHER" id="PTHR33133:SF1">
    <property type="entry name" value="EXPRESSED PROTEIN-RELATED"/>
    <property type="match status" value="1"/>
</dbReference>
<feature type="transmembrane region" description="Helical" evidence="1">
    <location>
        <begin position="180"/>
        <end position="211"/>
    </location>
</feature>
<keyword evidence="1" id="KW-1133">Transmembrane helix</keyword>
<dbReference type="AlphaFoldDB" id="A0AAD6MLM4"/>
<dbReference type="CDD" id="cd23158">
    <property type="entry name" value="Prefoldin_UXT"/>
    <property type="match status" value="1"/>
</dbReference>
<name>A0AAD6MLM4_9ROSI</name>
<dbReference type="EMBL" id="JAQIZT010000008">
    <property type="protein sequence ID" value="KAJ6987597.1"/>
    <property type="molecule type" value="Genomic_DNA"/>
</dbReference>
<accession>A0AAD6MLM4</accession>
<evidence type="ECO:0000313" key="3">
    <source>
        <dbReference type="Proteomes" id="UP001164929"/>
    </source>
</evidence>
<comment type="caution">
    <text evidence="2">The sequence shown here is derived from an EMBL/GenBank/DDBJ whole genome shotgun (WGS) entry which is preliminary data.</text>
</comment>
<protein>
    <recommendedName>
        <fullName evidence="4">Prefoldin chaperone subunit family protein</fullName>
    </recommendedName>
</protein>
<evidence type="ECO:0008006" key="4">
    <source>
        <dbReference type="Google" id="ProtNLM"/>
    </source>
</evidence>
<keyword evidence="1" id="KW-0472">Membrane</keyword>
<dbReference type="GO" id="GO:0009409">
    <property type="term" value="P:response to cold"/>
    <property type="evidence" value="ECO:0007669"/>
    <property type="project" value="UniProtKB-ARBA"/>
</dbReference>
<feature type="transmembrane region" description="Helical" evidence="1">
    <location>
        <begin position="307"/>
        <end position="329"/>
    </location>
</feature>
<dbReference type="GO" id="GO:0006457">
    <property type="term" value="P:protein folding"/>
    <property type="evidence" value="ECO:0007669"/>
    <property type="project" value="UniProtKB-ARBA"/>
</dbReference>
<dbReference type="Gene3D" id="1.10.287.370">
    <property type="match status" value="1"/>
</dbReference>